<proteinExistence type="predicted"/>
<keyword evidence="2" id="KW-0238">DNA-binding</keyword>
<evidence type="ECO:0000259" key="4">
    <source>
        <dbReference type="PROSITE" id="PS51118"/>
    </source>
</evidence>
<dbReference type="EMBL" id="FOGI01000017">
    <property type="protein sequence ID" value="SES47396.1"/>
    <property type="molecule type" value="Genomic_DNA"/>
</dbReference>
<keyword evidence="6" id="KW-1185">Reference proteome</keyword>
<dbReference type="Proteomes" id="UP000199051">
    <property type="component" value="Unassembled WGS sequence"/>
</dbReference>
<keyword evidence="1" id="KW-0805">Transcription regulation</keyword>
<feature type="domain" description="HTH hxlR-type" evidence="4">
    <location>
        <begin position="4"/>
        <end position="103"/>
    </location>
</feature>
<dbReference type="PANTHER" id="PTHR33204">
    <property type="entry name" value="TRANSCRIPTIONAL REGULATOR, MARR FAMILY"/>
    <property type="match status" value="1"/>
</dbReference>
<evidence type="ECO:0000313" key="5">
    <source>
        <dbReference type="EMBL" id="SES47396.1"/>
    </source>
</evidence>
<dbReference type="Pfam" id="PF01638">
    <property type="entry name" value="HxlR"/>
    <property type="match status" value="1"/>
</dbReference>
<reference evidence="6" key="1">
    <citation type="submission" date="2016-10" db="EMBL/GenBank/DDBJ databases">
        <authorList>
            <person name="Varghese N."/>
            <person name="Submissions S."/>
        </authorList>
    </citation>
    <scope>NUCLEOTIDE SEQUENCE [LARGE SCALE GENOMIC DNA]</scope>
    <source>
        <strain evidence="6">DSM 44260</strain>
    </source>
</reference>
<organism evidence="5 6">
    <name type="scientific">Actinokineospora terrae</name>
    <dbReference type="NCBI Taxonomy" id="155974"/>
    <lineage>
        <taxon>Bacteria</taxon>
        <taxon>Bacillati</taxon>
        <taxon>Actinomycetota</taxon>
        <taxon>Actinomycetes</taxon>
        <taxon>Pseudonocardiales</taxon>
        <taxon>Pseudonocardiaceae</taxon>
        <taxon>Actinokineospora</taxon>
    </lineage>
</organism>
<dbReference type="InterPro" id="IPR002577">
    <property type="entry name" value="HTH_HxlR"/>
</dbReference>
<dbReference type="InterPro" id="IPR036390">
    <property type="entry name" value="WH_DNA-bd_sf"/>
</dbReference>
<dbReference type="SUPFAM" id="SSF46785">
    <property type="entry name" value="Winged helix' DNA-binding domain"/>
    <property type="match status" value="1"/>
</dbReference>
<dbReference type="PANTHER" id="PTHR33204:SF37">
    <property type="entry name" value="HTH-TYPE TRANSCRIPTIONAL REGULATOR YODB"/>
    <property type="match status" value="1"/>
</dbReference>
<dbReference type="GO" id="GO:0003677">
    <property type="term" value="F:DNA binding"/>
    <property type="evidence" value="ECO:0007669"/>
    <property type="project" value="UniProtKB-KW"/>
</dbReference>
<dbReference type="PROSITE" id="PS51118">
    <property type="entry name" value="HTH_HXLR"/>
    <property type="match status" value="1"/>
</dbReference>
<dbReference type="Gene3D" id="1.10.10.10">
    <property type="entry name" value="Winged helix-like DNA-binding domain superfamily/Winged helix DNA-binding domain"/>
    <property type="match status" value="1"/>
</dbReference>
<evidence type="ECO:0000256" key="3">
    <source>
        <dbReference type="ARBA" id="ARBA00023163"/>
    </source>
</evidence>
<accession>A0A1H9XMJ1</accession>
<evidence type="ECO:0000313" key="6">
    <source>
        <dbReference type="Proteomes" id="UP000199051"/>
    </source>
</evidence>
<evidence type="ECO:0000256" key="1">
    <source>
        <dbReference type="ARBA" id="ARBA00023015"/>
    </source>
</evidence>
<dbReference type="AlphaFoldDB" id="A0A1H9XMJ1"/>
<sequence>MADCRLRAGTDLFAHRWDPVLLAALRPAPLRRVDLRGYVGGISDKALTESLRRLLDRGLVERHRHAEAPPRVTYRLSALGVTLVDGPLRALGDWVLEHGDALLG</sequence>
<evidence type="ECO:0000256" key="2">
    <source>
        <dbReference type="ARBA" id="ARBA00023125"/>
    </source>
</evidence>
<gene>
    <name evidence="5" type="ORF">SAMN04487818_11760</name>
</gene>
<dbReference type="STRING" id="155974.SAMN04487818_11760"/>
<protein>
    <submittedName>
        <fullName evidence="5">Transcriptional regulator, HxlR family</fullName>
    </submittedName>
</protein>
<name>A0A1H9XMJ1_9PSEU</name>
<dbReference type="InterPro" id="IPR036388">
    <property type="entry name" value="WH-like_DNA-bd_sf"/>
</dbReference>
<keyword evidence="3" id="KW-0804">Transcription</keyword>